<evidence type="ECO:0000259" key="6">
    <source>
        <dbReference type="PROSITE" id="PS51078"/>
    </source>
</evidence>
<dbReference type="Proteomes" id="UP000019486">
    <property type="component" value="Unassembled WGS sequence"/>
</dbReference>
<feature type="compositionally biased region" description="Low complexity" evidence="4">
    <location>
        <begin position="260"/>
        <end position="271"/>
    </location>
</feature>
<evidence type="ECO:0000313" key="8">
    <source>
        <dbReference type="Proteomes" id="UP000019486"/>
    </source>
</evidence>
<organism evidence="7 8">
    <name type="scientific">Skermanella stibiiresistens SB22</name>
    <dbReference type="NCBI Taxonomy" id="1385369"/>
    <lineage>
        <taxon>Bacteria</taxon>
        <taxon>Pseudomonadati</taxon>
        <taxon>Pseudomonadota</taxon>
        <taxon>Alphaproteobacteria</taxon>
        <taxon>Rhodospirillales</taxon>
        <taxon>Azospirillaceae</taxon>
        <taxon>Skermanella</taxon>
    </lineage>
</organism>
<comment type="caution">
    <text evidence="7">The sequence shown here is derived from an EMBL/GenBank/DDBJ whole genome shotgun (WGS) entry which is preliminary data.</text>
</comment>
<dbReference type="RefSeq" id="WP_063833893.1">
    <property type="nucleotide sequence ID" value="NZ_AVFL01000017.1"/>
</dbReference>
<dbReference type="PANTHER" id="PTHR30136:SF39">
    <property type="entry name" value="TRANSCRIPTIONAL REGULATORY PROTEIN"/>
    <property type="match status" value="1"/>
</dbReference>
<dbReference type="STRING" id="1385369.N825_12135"/>
<dbReference type="InterPro" id="IPR050707">
    <property type="entry name" value="HTH_MetabolicPath_Reg"/>
</dbReference>
<dbReference type="InterPro" id="IPR036390">
    <property type="entry name" value="WH_DNA-bd_sf"/>
</dbReference>
<name>W9H471_9PROT</name>
<evidence type="ECO:0000256" key="2">
    <source>
        <dbReference type="ARBA" id="ARBA00023125"/>
    </source>
</evidence>
<dbReference type="AlphaFoldDB" id="W9H471"/>
<dbReference type="GO" id="GO:0003677">
    <property type="term" value="F:DNA binding"/>
    <property type="evidence" value="ECO:0007669"/>
    <property type="project" value="UniProtKB-KW"/>
</dbReference>
<dbReference type="InterPro" id="IPR036388">
    <property type="entry name" value="WH-like_DNA-bd_sf"/>
</dbReference>
<dbReference type="Gene3D" id="3.30.450.40">
    <property type="match status" value="1"/>
</dbReference>
<keyword evidence="3" id="KW-0804">Transcription</keyword>
<evidence type="ECO:0000256" key="4">
    <source>
        <dbReference type="SAM" id="MobiDB-lite"/>
    </source>
</evidence>
<dbReference type="EMBL" id="AVFL01000017">
    <property type="protein sequence ID" value="EWY38553.1"/>
    <property type="molecule type" value="Genomic_DNA"/>
</dbReference>
<dbReference type="GO" id="GO:0003700">
    <property type="term" value="F:DNA-binding transcription factor activity"/>
    <property type="evidence" value="ECO:0007669"/>
    <property type="project" value="TreeGrafter"/>
</dbReference>
<gene>
    <name evidence="7" type="ORF">N825_12135</name>
</gene>
<proteinExistence type="predicted"/>
<accession>W9H471</accession>
<keyword evidence="1" id="KW-0805">Transcription regulation</keyword>
<evidence type="ECO:0000256" key="3">
    <source>
        <dbReference type="ARBA" id="ARBA00023163"/>
    </source>
</evidence>
<dbReference type="PROSITE" id="PS51077">
    <property type="entry name" value="HTH_ICLR"/>
    <property type="match status" value="1"/>
</dbReference>
<dbReference type="PANTHER" id="PTHR30136">
    <property type="entry name" value="HELIX-TURN-HELIX TRANSCRIPTIONAL REGULATOR, ICLR FAMILY"/>
    <property type="match status" value="1"/>
</dbReference>
<feature type="domain" description="HTH iclR-type" evidence="5">
    <location>
        <begin position="14"/>
        <end position="77"/>
    </location>
</feature>
<dbReference type="Pfam" id="PF09339">
    <property type="entry name" value="HTH_IclR"/>
    <property type="match status" value="1"/>
</dbReference>
<dbReference type="InterPro" id="IPR029016">
    <property type="entry name" value="GAF-like_dom_sf"/>
</dbReference>
<keyword evidence="2" id="KW-0238">DNA-binding</keyword>
<evidence type="ECO:0000259" key="5">
    <source>
        <dbReference type="PROSITE" id="PS51077"/>
    </source>
</evidence>
<dbReference type="Pfam" id="PF01614">
    <property type="entry name" value="IclR_C"/>
    <property type="match status" value="1"/>
</dbReference>
<dbReference type="SMART" id="SM00346">
    <property type="entry name" value="HTH_ICLR"/>
    <property type="match status" value="1"/>
</dbReference>
<dbReference type="GO" id="GO:0045892">
    <property type="term" value="P:negative regulation of DNA-templated transcription"/>
    <property type="evidence" value="ECO:0007669"/>
    <property type="project" value="TreeGrafter"/>
</dbReference>
<sequence length="294" mass="32158">MRERDVVQADFSGAQSVDRALRLLTLIGRHGDIGMPLSRIVEESKLNKPTARRLVMALMRAGLVSQDPETRRYFLGEETYVLGTLAARRYGIHQLAMGNLVRIAEVSEESAFLSVRRDTWSVCLHREEGAYPIRTHILNAGDRYPLGLGAGSLALLAALDDDDADAVIEANRQVVAERYPRFPYDDLRATLALTRERGYAVNPGLILPSSWGIGVAVMGPDGRPAGALSIAAIASRLPEDRQPVLALLLQREARLLEAKLANQTDPAGGPRRAQRRASAEPPAAKTRQKISIGR</sequence>
<evidence type="ECO:0000256" key="1">
    <source>
        <dbReference type="ARBA" id="ARBA00023015"/>
    </source>
</evidence>
<reference evidence="7 8" key="1">
    <citation type="submission" date="2013-08" db="EMBL/GenBank/DDBJ databases">
        <title>The genome sequence of Skermanella stibiiresistens.</title>
        <authorList>
            <person name="Zhu W."/>
            <person name="Wang G."/>
        </authorList>
    </citation>
    <scope>NUCLEOTIDE SEQUENCE [LARGE SCALE GENOMIC DNA]</scope>
    <source>
        <strain evidence="7 8">SB22</strain>
    </source>
</reference>
<keyword evidence="8" id="KW-1185">Reference proteome</keyword>
<dbReference type="InterPro" id="IPR014757">
    <property type="entry name" value="Tscrpt_reg_IclR_C"/>
</dbReference>
<dbReference type="PROSITE" id="PS51078">
    <property type="entry name" value="ICLR_ED"/>
    <property type="match status" value="1"/>
</dbReference>
<dbReference type="SUPFAM" id="SSF55781">
    <property type="entry name" value="GAF domain-like"/>
    <property type="match status" value="1"/>
</dbReference>
<dbReference type="SUPFAM" id="SSF46785">
    <property type="entry name" value="Winged helix' DNA-binding domain"/>
    <property type="match status" value="1"/>
</dbReference>
<feature type="region of interest" description="Disordered" evidence="4">
    <location>
        <begin position="260"/>
        <end position="294"/>
    </location>
</feature>
<dbReference type="PATRIC" id="fig|1385369.3.peg.4318"/>
<evidence type="ECO:0000313" key="7">
    <source>
        <dbReference type="EMBL" id="EWY38553.1"/>
    </source>
</evidence>
<dbReference type="InterPro" id="IPR005471">
    <property type="entry name" value="Tscrpt_reg_IclR_N"/>
</dbReference>
<dbReference type="Gene3D" id="1.10.10.10">
    <property type="entry name" value="Winged helix-like DNA-binding domain superfamily/Winged helix DNA-binding domain"/>
    <property type="match status" value="1"/>
</dbReference>
<protein>
    <submittedName>
        <fullName evidence="7">Transcriptional regulator</fullName>
    </submittedName>
</protein>
<feature type="domain" description="IclR-ED" evidence="6">
    <location>
        <begin position="78"/>
        <end position="262"/>
    </location>
</feature>